<comment type="subcellular location">
    <subcellularLocation>
        <location evidence="1">Endomembrane system</location>
        <topology evidence="1">Multi-pass membrane protein</topology>
    </subcellularLocation>
</comment>
<accession>A0A4Q2SEJ5</accession>
<dbReference type="OrthoDB" id="941586at2"/>
<protein>
    <submittedName>
        <fullName evidence="5">Isoprenylcysteine carboxylmethyltransferase family protein</fullName>
    </submittedName>
</protein>
<dbReference type="Gene3D" id="1.20.120.1630">
    <property type="match status" value="1"/>
</dbReference>
<proteinExistence type="predicted"/>
<keyword evidence="2" id="KW-0812">Transmembrane</keyword>
<dbReference type="GO" id="GO:0008168">
    <property type="term" value="F:methyltransferase activity"/>
    <property type="evidence" value="ECO:0007669"/>
    <property type="project" value="UniProtKB-KW"/>
</dbReference>
<evidence type="ECO:0000256" key="3">
    <source>
        <dbReference type="ARBA" id="ARBA00022989"/>
    </source>
</evidence>
<gene>
    <name evidence="5" type="ORF">EUA07_11370</name>
</gene>
<dbReference type="Proteomes" id="UP000293291">
    <property type="component" value="Unassembled WGS sequence"/>
</dbReference>
<dbReference type="AlphaFoldDB" id="A0A4Q2SEJ5"/>
<keyword evidence="5" id="KW-0808">Transferase</keyword>
<dbReference type="RefSeq" id="WP_129455280.1">
    <property type="nucleotide sequence ID" value="NZ_JACXYX010000001.1"/>
</dbReference>
<evidence type="ECO:0000313" key="6">
    <source>
        <dbReference type="Proteomes" id="UP000293291"/>
    </source>
</evidence>
<organism evidence="5 6">
    <name type="scientific">Nocardioides ganghwensis</name>
    <dbReference type="NCBI Taxonomy" id="252230"/>
    <lineage>
        <taxon>Bacteria</taxon>
        <taxon>Bacillati</taxon>
        <taxon>Actinomycetota</taxon>
        <taxon>Actinomycetes</taxon>
        <taxon>Propionibacteriales</taxon>
        <taxon>Nocardioidaceae</taxon>
        <taxon>Nocardioides</taxon>
    </lineage>
</organism>
<name>A0A4Q2SEJ5_9ACTN</name>
<sequence>MTLSSRLAELAGRIPLPAETLGGVAVGAVAQRMRPLSLPPAVRPAGILCVVAGTGLVVVAWRERGPGDLEHPVALTTTGVHARTRNPIYLGFTLAHLGLALATRNGWMLATCPVSAALLHRWLPREEALLHELFGAEYDTYRATVPRYLGRRSSSP</sequence>
<keyword evidence="4" id="KW-0472">Membrane</keyword>
<dbReference type="GO" id="GO:0032259">
    <property type="term" value="P:methylation"/>
    <property type="evidence" value="ECO:0007669"/>
    <property type="project" value="UniProtKB-KW"/>
</dbReference>
<comment type="caution">
    <text evidence="5">The sequence shown here is derived from an EMBL/GenBank/DDBJ whole genome shotgun (WGS) entry which is preliminary data.</text>
</comment>
<evidence type="ECO:0000313" key="5">
    <source>
        <dbReference type="EMBL" id="RYC01514.1"/>
    </source>
</evidence>
<dbReference type="EMBL" id="SDWU01000011">
    <property type="protein sequence ID" value="RYC01514.1"/>
    <property type="molecule type" value="Genomic_DNA"/>
</dbReference>
<dbReference type="InterPro" id="IPR007318">
    <property type="entry name" value="Phopholipid_MeTrfase"/>
</dbReference>
<dbReference type="Pfam" id="PF04191">
    <property type="entry name" value="PEMT"/>
    <property type="match status" value="1"/>
</dbReference>
<keyword evidence="5" id="KW-0489">Methyltransferase</keyword>
<evidence type="ECO:0000256" key="4">
    <source>
        <dbReference type="ARBA" id="ARBA00023136"/>
    </source>
</evidence>
<keyword evidence="3" id="KW-1133">Transmembrane helix</keyword>
<evidence type="ECO:0000256" key="1">
    <source>
        <dbReference type="ARBA" id="ARBA00004127"/>
    </source>
</evidence>
<evidence type="ECO:0000256" key="2">
    <source>
        <dbReference type="ARBA" id="ARBA00022692"/>
    </source>
</evidence>
<reference evidence="5 6" key="1">
    <citation type="submission" date="2019-01" db="EMBL/GenBank/DDBJ databases">
        <title>Novel species of Nocardioides.</title>
        <authorList>
            <person name="Liu Q."/>
            <person name="Xin Y.-H."/>
        </authorList>
    </citation>
    <scope>NUCLEOTIDE SEQUENCE [LARGE SCALE GENOMIC DNA]</scope>
    <source>
        <strain evidence="5 6">CGMCC 4.6875</strain>
    </source>
</reference>
<dbReference type="GO" id="GO:0012505">
    <property type="term" value="C:endomembrane system"/>
    <property type="evidence" value="ECO:0007669"/>
    <property type="project" value="UniProtKB-SubCell"/>
</dbReference>
<keyword evidence="6" id="KW-1185">Reference proteome</keyword>